<dbReference type="PANTHER" id="PTHR48258:SF12">
    <property type="entry name" value="TRANSPOSON PROTEIN, CACTA, EN_SPM SUB-CLASS"/>
    <property type="match status" value="1"/>
</dbReference>
<organism evidence="2 3">
    <name type="scientific">Pisum sativum</name>
    <name type="common">Garden pea</name>
    <name type="synonym">Lathyrus oleraceus</name>
    <dbReference type="NCBI Taxonomy" id="3888"/>
    <lineage>
        <taxon>Eukaryota</taxon>
        <taxon>Viridiplantae</taxon>
        <taxon>Streptophyta</taxon>
        <taxon>Embryophyta</taxon>
        <taxon>Tracheophyta</taxon>
        <taxon>Spermatophyta</taxon>
        <taxon>Magnoliopsida</taxon>
        <taxon>eudicotyledons</taxon>
        <taxon>Gunneridae</taxon>
        <taxon>Pentapetalae</taxon>
        <taxon>rosids</taxon>
        <taxon>fabids</taxon>
        <taxon>Fabales</taxon>
        <taxon>Fabaceae</taxon>
        <taxon>Papilionoideae</taxon>
        <taxon>50 kb inversion clade</taxon>
        <taxon>NPAAA clade</taxon>
        <taxon>Hologalegina</taxon>
        <taxon>IRL clade</taxon>
        <taxon>Fabeae</taxon>
        <taxon>Lathyrus</taxon>
    </lineage>
</organism>
<evidence type="ECO:0000313" key="3">
    <source>
        <dbReference type="Proteomes" id="UP001058974"/>
    </source>
</evidence>
<gene>
    <name evidence="2" type="ORF">KIW84_033319</name>
</gene>
<dbReference type="EMBL" id="JAMSHJ010000003">
    <property type="protein sequence ID" value="KAI5428287.1"/>
    <property type="molecule type" value="Genomic_DNA"/>
</dbReference>
<sequence length="157" mass="18144">MSYTGKDHKGYIVEGYLAEEVLTFCSHYLDEIETQINRPARFDDYPDERDSSHKSTIFPLLGDREVHDPYIEASQAQMVYFVNDEMDKDWSVIVHLKPRDLHDMGDQIDIEVCHEQNLDQFFGDSDDMSLIREDVDDELISEGCGTDDIDGDELISE</sequence>
<dbReference type="AlphaFoldDB" id="A0A9D5AXV8"/>
<dbReference type="PANTHER" id="PTHR48258">
    <property type="entry name" value="DUF4218 DOMAIN-CONTAINING PROTEIN-RELATED"/>
    <property type="match status" value="1"/>
</dbReference>
<dbReference type="InterPro" id="IPR025452">
    <property type="entry name" value="DUF4218"/>
</dbReference>
<feature type="domain" description="DUF4218" evidence="1">
    <location>
        <begin position="8"/>
        <end position="41"/>
    </location>
</feature>
<dbReference type="Pfam" id="PF13960">
    <property type="entry name" value="DUF4218"/>
    <property type="match status" value="1"/>
</dbReference>
<dbReference type="Gramene" id="Psat03G0331900-T1">
    <property type="protein sequence ID" value="KAI5428287.1"/>
    <property type="gene ID" value="KIW84_033319"/>
</dbReference>
<protein>
    <recommendedName>
        <fullName evidence="1">DUF4218 domain-containing protein</fullName>
    </recommendedName>
</protein>
<evidence type="ECO:0000313" key="2">
    <source>
        <dbReference type="EMBL" id="KAI5428287.1"/>
    </source>
</evidence>
<name>A0A9D5AXV8_PEA</name>
<comment type="caution">
    <text evidence="2">The sequence shown here is derived from an EMBL/GenBank/DDBJ whole genome shotgun (WGS) entry which is preliminary data.</text>
</comment>
<evidence type="ECO:0000259" key="1">
    <source>
        <dbReference type="Pfam" id="PF13960"/>
    </source>
</evidence>
<dbReference type="Proteomes" id="UP001058974">
    <property type="component" value="Chromosome 3"/>
</dbReference>
<keyword evidence="3" id="KW-1185">Reference proteome</keyword>
<proteinExistence type="predicted"/>
<accession>A0A9D5AXV8</accession>
<reference evidence="2 3" key="1">
    <citation type="journal article" date="2022" name="Nat. Genet.">
        <title>Improved pea reference genome and pan-genome highlight genomic features and evolutionary characteristics.</title>
        <authorList>
            <person name="Yang T."/>
            <person name="Liu R."/>
            <person name="Luo Y."/>
            <person name="Hu S."/>
            <person name="Wang D."/>
            <person name="Wang C."/>
            <person name="Pandey M.K."/>
            <person name="Ge S."/>
            <person name="Xu Q."/>
            <person name="Li N."/>
            <person name="Li G."/>
            <person name="Huang Y."/>
            <person name="Saxena R.K."/>
            <person name="Ji Y."/>
            <person name="Li M."/>
            <person name="Yan X."/>
            <person name="He Y."/>
            <person name="Liu Y."/>
            <person name="Wang X."/>
            <person name="Xiang C."/>
            <person name="Varshney R.K."/>
            <person name="Ding H."/>
            <person name="Gao S."/>
            <person name="Zong X."/>
        </authorList>
    </citation>
    <scope>NUCLEOTIDE SEQUENCE [LARGE SCALE GENOMIC DNA]</scope>
    <source>
        <strain evidence="2 3">cv. Zhongwan 6</strain>
    </source>
</reference>